<keyword evidence="4" id="KW-1185">Reference proteome</keyword>
<accession>A0ABW8Q3I5</accession>
<proteinExistence type="predicted"/>
<gene>
    <name evidence="3" type="ORF">ACI43T_01545</name>
</gene>
<protein>
    <submittedName>
        <fullName evidence="3">Adhesin</fullName>
    </submittedName>
</protein>
<dbReference type="EMBL" id="JBJGEB010000001">
    <property type="protein sequence ID" value="MFK7641186.1"/>
    <property type="molecule type" value="Genomic_DNA"/>
</dbReference>
<sequence>MKLLSAIVLASAVAVSGAAIAKPAKISNPTVAKKSVTYRCQQGKHVTVTYGFNKQGLTTSASAVVDGKRRFMPIDLDRSDNADTYYGKEGGYVLSTAYMDKKTYRKQPIMITAPDDEIVLKDCSPR</sequence>
<feature type="chain" id="PRO_5045341556" evidence="1">
    <location>
        <begin position="22"/>
        <end position="126"/>
    </location>
</feature>
<reference evidence="3 4" key="1">
    <citation type="submission" date="2024-11" db="EMBL/GenBank/DDBJ databases">
        <authorList>
            <person name="Mikucki A.G."/>
            <person name="Kahler C.M."/>
        </authorList>
    </citation>
    <scope>NUCLEOTIDE SEQUENCE [LARGE SCALE GENOMIC DNA]</scope>
    <source>
        <strain evidence="3 4">EXNM717</strain>
    </source>
</reference>
<organism evidence="3 4">
    <name type="scientific">Neisseria oralis</name>
    <dbReference type="NCBI Taxonomy" id="1107316"/>
    <lineage>
        <taxon>Bacteria</taxon>
        <taxon>Pseudomonadati</taxon>
        <taxon>Pseudomonadota</taxon>
        <taxon>Betaproteobacteria</taxon>
        <taxon>Neisseriales</taxon>
        <taxon>Neisseriaceae</taxon>
        <taxon>Neisseria</taxon>
    </lineage>
</organism>
<comment type="caution">
    <text evidence="3">The sequence shown here is derived from an EMBL/GenBank/DDBJ whole genome shotgun (WGS) entry which is preliminary data.</text>
</comment>
<evidence type="ECO:0000256" key="1">
    <source>
        <dbReference type="SAM" id="SignalP"/>
    </source>
</evidence>
<name>A0ABW8Q3I5_9NEIS</name>
<dbReference type="CDD" id="cd21836">
    <property type="entry name" value="adhesin_CP"/>
    <property type="match status" value="1"/>
</dbReference>
<dbReference type="Pfam" id="PF24574">
    <property type="entry name" value="Nm-ACP"/>
    <property type="match status" value="1"/>
</dbReference>
<evidence type="ECO:0000313" key="4">
    <source>
        <dbReference type="Proteomes" id="UP001621964"/>
    </source>
</evidence>
<feature type="domain" description="ACP-like" evidence="2">
    <location>
        <begin position="32"/>
        <end position="125"/>
    </location>
</feature>
<dbReference type="Proteomes" id="UP001621964">
    <property type="component" value="Unassembled WGS sequence"/>
</dbReference>
<keyword evidence="1" id="KW-0732">Signal</keyword>
<evidence type="ECO:0000259" key="2">
    <source>
        <dbReference type="Pfam" id="PF24574"/>
    </source>
</evidence>
<feature type="signal peptide" evidence="1">
    <location>
        <begin position="1"/>
        <end position="21"/>
    </location>
</feature>
<evidence type="ECO:0000313" key="3">
    <source>
        <dbReference type="EMBL" id="MFK7641186.1"/>
    </source>
</evidence>
<dbReference type="InterPro" id="IPR056025">
    <property type="entry name" value="ACP_dom"/>
</dbReference>
<dbReference type="RefSeq" id="WP_009174363.1">
    <property type="nucleotide sequence ID" value="NZ_JBJGEB010000001.1"/>
</dbReference>